<organism evidence="2 3">
    <name type="scientific">Eiseniibacteriota bacterium</name>
    <dbReference type="NCBI Taxonomy" id="2212470"/>
    <lineage>
        <taxon>Bacteria</taxon>
        <taxon>Candidatus Eiseniibacteriota</taxon>
    </lineage>
</organism>
<dbReference type="Proteomes" id="UP000697710">
    <property type="component" value="Unassembled WGS sequence"/>
</dbReference>
<dbReference type="AlphaFoldDB" id="A0A956LV25"/>
<feature type="region of interest" description="Disordered" evidence="1">
    <location>
        <begin position="296"/>
        <end position="317"/>
    </location>
</feature>
<proteinExistence type="predicted"/>
<reference evidence="2" key="2">
    <citation type="journal article" date="2021" name="Microbiome">
        <title>Successional dynamics and alternative stable states in a saline activated sludge microbial community over 9 years.</title>
        <authorList>
            <person name="Wang Y."/>
            <person name="Ye J."/>
            <person name="Ju F."/>
            <person name="Liu L."/>
            <person name="Boyd J.A."/>
            <person name="Deng Y."/>
            <person name="Parks D.H."/>
            <person name="Jiang X."/>
            <person name="Yin X."/>
            <person name="Woodcroft B.J."/>
            <person name="Tyson G.W."/>
            <person name="Hugenholtz P."/>
            <person name="Polz M.F."/>
            <person name="Zhang T."/>
        </authorList>
    </citation>
    <scope>NUCLEOTIDE SEQUENCE</scope>
    <source>
        <strain evidence="2">HKST-UBA01</strain>
    </source>
</reference>
<accession>A0A956LV25</accession>
<protein>
    <submittedName>
        <fullName evidence="2">Uncharacterized protein</fullName>
    </submittedName>
</protein>
<reference evidence="2" key="1">
    <citation type="submission" date="2020-04" db="EMBL/GenBank/DDBJ databases">
        <authorList>
            <person name="Zhang T."/>
        </authorList>
    </citation>
    <scope>NUCLEOTIDE SEQUENCE</scope>
    <source>
        <strain evidence="2">HKST-UBA01</strain>
    </source>
</reference>
<evidence type="ECO:0000313" key="3">
    <source>
        <dbReference type="Proteomes" id="UP000697710"/>
    </source>
</evidence>
<evidence type="ECO:0000256" key="1">
    <source>
        <dbReference type="SAM" id="MobiDB-lite"/>
    </source>
</evidence>
<evidence type="ECO:0000313" key="2">
    <source>
        <dbReference type="EMBL" id="MCA9726255.1"/>
    </source>
</evidence>
<dbReference type="EMBL" id="JAGQHR010000014">
    <property type="protein sequence ID" value="MCA9726255.1"/>
    <property type="molecule type" value="Genomic_DNA"/>
</dbReference>
<sequence length="317" mass="34945">MLASLFAAPAWGQLVYVEVPGARRSAWENADGVLGRRFIETCRTEGTILDPKSLPAGATAILDGWRRDARDRVVCRPGNPARSEAPAAAPGARTLALGPEGHRVPLLWYGDGAAESRLLADLRAGLESWLQEPEDLRWEEVGEMLDLSREENTAFRRLEQPDHPLFRLREAFADDKRRANLALYLLRRTRPDAIGLSLDLGSVFETPVRAFWTELLEERALPSHLPDGEQIADAALPTRLAAERRFFARRLEASRGRIYGRLDRIFQSLYGELTPSGVLVIDGRDSQEPFVAVIDRGGDPGAGGPASALRQSLPVAP</sequence>
<comment type="caution">
    <text evidence="2">The sequence shown here is derived from an EMBL/GenBank/DDBJ whole genome shotgun (WGS) entry which is preliminary data.</text>
</comment>
<name>A0A956LV25_UNCEI</name>
<gene>
    <name evidence="2" type="ORF">KC729_01125</name>
</gene>